<feature type="compositionally biased region" description="Basic and acidic residues" evidence="9">
    <location>
        <begin position="1"/>
        <end position="11"/>
    </location>
</feature>
<dbReference type="Proteomes" id="UP000245783">
    <property type="component" value="Unassembled WGS sequence"/>
</dbReference>
<dbReference type="PANTHER" id="PTHR48020">
    <property type="entry name" value="PROTON MYO-INOSITOL COTRANSPORTER"/>
    <property type="match status" value="1"/>
</dbReference>
<feature type="transmembrane region" description="Helical" evidence="10">
    <location>
        <begin position="402"/>
        <end position="423"/>
    </location>
</feature>
<feature type="transmembrane region" description="Helical" evidence="10">
    <location>
        <begin position="532"/>
        <end position="553"/>
    </location>
</feature>
<dbReference type="GO" id="GO:0015798">
    <property type="term" value="P:myo-inositol transport"/>
    <property type="evidence" value="ECO:0007669"/>
    <property type="project" value="UniProtKB-ARBA"/>
</dbReference>
<comment type="catalytic activity">
    <reaction evidence="7">
        <text>myo-inositol(out) + H(+)(out) = myo-inositol(in) + H(+)(in)</text>
        <dbReference type="Rhea" id="RHEA:60364"/>
        <dbReference type="ChEBI" id="CHEBI:15378"/>
        <dbReference type="ChEBI" id="CHEBI:17268"/>
    </reaction>
</comment>
<feature type="transmembrane region" description="Helical" evidence="10">
    <location>
        <begin position="309"/>
        <end position="330"/>
    </location>
</feature>
<comment type="similarity">
    <text evidence="2 8">Belongs to the major facilitator superfamily. Sugar transporter (TC 2.A.1.1) family.</text>
</comment>
<keyword evidence="13" id="KW-1185">Reference proteome</keyword>
<dbReference type="InterPro" id="IPR036259">
    <property type="entry name" value="MFS_trans_sf"/>
</dbReference>
<keyword evidence="6 10" id="KW-0472">Membrane</keyword>
<evidence type="ECO:0000259" key="11">
    <source>
        <dbReference type="PROSITE" id="PS50850"/>
    </source>
</evidence>
<feature type="transmembrane region" description="Helical" evidence="10">
    <location>
        <begin position="278"/>
        <end position="297"/>
    </location>
</feature>
<proteinExistence type="inferred from homology"/>
<feature type="transmembrane region" description="Helical" evidence="10">
    <location>
        <begin position="215"/>
        <end position="233"/>
    </location>
</feature>
<evidence type="ECO:0000313" key="13">
    <source>
        <dbReference type="Proteomes" id="UP000245783"/>
    </source>
</evidence>
<evidence type="ECO:0000256" key="1">
    <source>
        <dbReference type="ARBA" id="ARBA00004141"/>
    </source>
</evidence>
<protein>
    <submittedName>
        <fullName evidence="12">Proton myo-inositol cotransporter</fullName>
    </submittedName>
</protein>
<feature type="transmembrane region" description="Helical" evidence="10">
    <location>
        <begin position="565"/>
        <end position="582"/>
    </location>
</feature>
<dbReference type="AlphaFoldDB" id="A0A316VTX0"/>
<dbReference type="GO" id="GO:0022857">
    <property type="term" value="F:transmembrane transporter activity"/>
    <property type="evidence" value="ECO:0007669"/>
    <property type="project" value="InterPro"/>
</dbReference>
<dbReference type="Pfam" id="PF00083">
    <property type="entry name" value="Sugar_tr"/>
    <property type="match status" value="1"/>
</dbReference>
<reference evidence="12 13" key="1">
    <citation type="journal article" date="2018" name="Mol. Biol. Evol.">
        <title>Broad Genomic Sampling Reveals a Smut Pathogenic Ancestry of the Fungal Clade Ustilaginomycotina.</title>
        <authorList>
            <person name="Kijpornyongpan T."/>
            <person name="Mondo S.J."/>
            <person name="Barry K."/>
            <person name="Sandor L."/>
            <person name="Lee J."/>
            <person name="Lipzen A."/>
            <person name="Pangilinan J."/>
            <person name="LaButti K."/>
            <person name="Hainaut M."/>
            <person name="Henrissat B."/>
            <person name="Grigoriev I.V."/>
            <person name="Spatafora J.W."/>
            <person name="Aime M.C."/>
        </authorList>
    </citation>
    <scope>NUCLEOTIDE SEQUENCE [LARGE SCALE GENOMIC DNA]</scope>
    <source>
        <strain evidence="12 13">MCA 4658</strain>
    </source>
</reference>
<feature type="transmembrane region" description="Helical" evidence="10">
    <location>
        <begin position="469"/>
        <end position="488"/>
    </location>
</feature>
<dbReference type="PROSITE" id="PS50850">
    <property type="entry name" value="MFS"/>
    <property type="match status" value="1"/>
</dbReference>
<feature type="transmembrane region" description="Helical" evidence="10">
    <location>
        <begin position="435"/>
        <end position="457"/>
    </location>
</feature>
<feature type="domain" description="Major facilitator superfamily (MFS) profile" evidence="11">
    <location>
        <begin position="142"/>
        <end position="587"/>
    </location>
</feature>
<accession>A0A316VTX0</accession>
<dbReference type="InterPro" id="IPR005828">
    <property type="entry name" value="MFS_sugar_transport-like"/>
</dbReference>
<dbReference type="InterPro" id="IPR050814">
    <property type="entry name" value="Myo-inositol_Transporter"/>
</dbReference>
<dbReference type="InterPro" id="IPR003663">
    <property type="entry name" value="Sugar/inositol_transpt"/>
</dbReference>
<dbReference type="GO" id="GO:0015791">
    <property type="term" value="P:polyol transmembrane transport"/>
    <property type="evidence" value="ECO:0007669"/>
    <property type="project" value="UniProtKB-ARBA"/>
</dbReference>
<dbReference type="OrthoDB" id="5290825at2759"/>
<feature type="region of interest" description="Disordered" evidence="9">
    <location>
        <begin position="1"/>
        <end position="39"/>
    </location>
</feature>
<sequence>MADLNEKKGASDGDAASHTIYDTNEANRSGSEHASEKVAGNTDAYAHIRDGKLGEQLVNNNVDARIANPLAGIPREQIKLDAKEFAQRYGLDEYTDIMVKGALVAQDPLAFDAVPELDEADREVLRREVTHKWSHPFQLYALVVLCAVAAAVQGMDESVINGALLFFPAQFGIGDDNADRDNWLRGLIGAAPYVACAFLGCWLTDPLNHFLGRRGTIFFGAVICCLTCIWSAVTNSWQHLFVARLVLGLGIGPNSATVPVYAAECAPPLIRGALVMQWQTWTAFGIMLGYVSDLAFYHVKDTTPSITGLNWRIMLASACFPAIILAAQVFTSPESPRWLMKKGRYTQAMKSFLRLRNTPLQACRDLYLAHVTIEAENSVRHTQSKFRFLELWTVPRNRRASYASTILMFGQQFCGVNVIAYYSSNILSGAGFSDINALLGSFGFGILNFVFAGPAIWTIDTFGRRNLVLATTPPMCLALLMTGFSFFAEEQQVRTGIVLTGIYLYAVFYSPGMGPVPFSYSAEAFPLRVRELGMSQATAILWFFNAVLAVTFFRLRQAFTPQGAFGWYAGWNLILFALVFLFCPETKGLSLEELDSVFAVPTQKHAAYQIRQIPYFAKKYIFRQKVEKEQLYNFDNTTNAPRTANPL</sequence>
<dbReference type="STRING" id="1522189.A0A316VTX0"/>
<dbReference type="Gene3D" id="1.20.1250.20">
    <property type="entry name" value="MFS general substrate transporter like domains"/>
    <property type="match status" value="1"/>
</dbReference>
<dbReference type="PANTHER" id="PTHR48020:SF25">
    <property type="entry name" value="SUGAR TRANSPORTER, PUTATIVE (AFU_ORTHOLOGUE AFUA_7G05830)-RELATED"/>
    <property type="match status" value="1"/>
</dbReference>
<dbReference type="GeneID" id="37036352"/>
<evidence type="ECO:0000256" key="4">
    <source>
        <dbReference type="ARBA" id="ARBA00022692"/>
    </source>
</evidence>
<feature type="transmembrane region" description="Helical" evidence="10">
    <location>
        <begin position="183"/>
        <end position="203"/>
    </location>
</feature>
<dbReference type="EMBL" id="KZ819410">
    <property type="protein sequence ID" value="PWN40654.1"/>
    <property type="molecule type" value="Genomic_DNA"/>
</dbReference>
<dbReference type="InterPro" id="IPR020846">
    <property type="entry name" value="MFS_dom"/>
</dbReference>
<feature type="compositionally biased region" description="Polar residues" evidence="9">
    <location>
        <begin position="20"/>
        <end position="29"/>
    </location>
</feature>
<comment type="subcellular location">
    <subcellularLocation>
        <location evidence="1">Membrane</location>
        <topology evidence="1">Multi-pass membrane protein</topology>
    </subcellularLocation>
</comment>
<dbReference type="PRINTS" id="PR00171">
    <property type="entry name" value="SUGRTRNSPORT"/>
</dbReference>
<evidence type="ECO:0000256" key="10">
    <source>
        <dbReference type="SAM" id="Phobius"/>
    </source>
</evidence>
<evidence type="ECO:0000256" key="2">
    <source>
        <dbReference type="ARBA" id="ARBA00010992"/>
    </source>
</evidence>
<name>A0A316VTX0_9BASI</name>
<evidence type="ECO:0000256" key="3">
    <source>
        <dbReference type="ARBA" id="ARBA00022448"/>
    </source>
</evidence>
<dbReference type="GO" id="GO:0016020">
    <property type="term" value="C:membrane"/>
    <property type="evidence" value="ECO:0007669"/>
    <property type="project" value="UniProtKB-SubCell"/>
</dbReference>
<dbReference type="InParanoid" id="A0A316VTX0"/>
<evidence type="ECO:0000256" key="5">
    <source>
        <dbReference type="ARBA" id="ARBA00022989"/>
    </source>
</evidence>
<feature type="transmembrane region" description="Helical" evidence="10">
    <location>
        <begin position="495"/>
        <end position="512"/>
    </location>
</feature>
<evidence type="ECO:0000256" key="7">
    <source>
        <dbReference type="ARBA" id="ARBA00049119"/>
    </source>
</evidence>
<organism evidence="12 13">
    <name type="scientific">Ceraceosorus guamensis</name>
    <dbReference type="NCBI Taxonomy" id="1522189"/>
    <lineage>
        <taxon>Eukaryota</taxon>
        <taxon>Fungi</taxon>
        <taxon>Dikarya</taxon>
        <taxon>Basidiomycota</taxon>
        <taxon>Ustilaginomycotina</taxon>
        <taxon>Exobasidiomycetes</taxon>
        <taxon>Ceraceosorales</taxon>
        <taxon>Ceraceosoraceae</taxon>
        <taxon>Ceraceosorus</taxon>
    </lineage>
</organism>
<keyword evidence="5 10" id="KW-1133">Transmembrane helix</keyword>
<dbReference type="SUPFAM" id="SSF103473">
    <property type="entry name" value="MFS general substrate transporter"/>
    <property type="match status" value="1"/>
</dbReference>
<dbReference type="RefSeq" id="XP_025367814.1">
    <property type="nucleotide sequence ID" value="XM_025514482.1"/>
</dbReference>
<keyword evidence="3 8" id="KW-0813">Transport</keyword>
<evidence type="ECO:0000256" key="8">
    <source>
        <dbReference type="RuleBase" id="RU003346"/>
    </source>
</evidence>
<keyword evidence="4 10" id="KW-0812">Transmembrane</keyword>
<evidence type="ECO:0000256" key="9">
    <source>
        <dbReference type="SAM" id="MobiDB-lite"/>
    </source>
</evidence>
<dbReference type="NCBIfam" id="TIGR00879">
    <property type="entry name" value="SP"/>
    <property type="match status" value="1"/>
</dbReference>
<dbReference type="FunCoup" id="A0A316VTX0">
    <property type="interactions" value="130"/>
</dbReference>
<gene>
    <name evidence="12" type="ORF">IE81DRAFT_325330</name>
</gene>
<evidence type="ECO:0000256" key="6">
    <source>
        <dbReference type="ARBA" id="ARBA00023136"/>
    </source>
</evidence>
<dbReference type="FunFam" id="1.20.1250.20:FF:000100">
    <property type="entry name" value="MFS sugar transporter, putative"/>
    <property type="match status" value="1"/>
</dbReference>
<evidence type="ECO:0000313" key="12">
    <source>
        <dbReference type="EMBL" id="PWN40654.1"/>
    </source>
</evidence>